<keyword evidence="8" id="KW-1185">Reference proteome</keyword>
<dbReference type="Ensembl" id="ENSSAUT00010016751.1">
    <property type="protein sequence ID" value="ENSSAUP00010015805.1"/>
    <property type="gene ID" value="ENSSAUG00010007303.1"/>
</dbReference>
<dbReference type="SMART" id="SM00506">
    <property type="entry name" value="A1pp"/>
    <property type="match status" value="1"/>
</dbReference>
<protein>
    <recommendedName>
        <fullName evidence="6">Macro domain-containing protein</fullName>
    </recommendedName>
</protein>
<dbReference type="AlphaFoldDB" id="A0A671UTB3"/>
<evidence type="ECO:0000256" key="4">
    <source>
        <dbReference type="ARBA" id="ARBA00023027"/>
    </source>
</evidence>
<dbReference type="InterPro" id="IPR043472">
    <property type="entry name" value="Macro_dom-like"/>
</dbReference>
<dbReference type="GO" id="GO:0003950">
    <property type="term" value="F:NAD+ poly-ADP-ribosyltransferase activity"/>
    <property type="evidence" value="ECO:0007669"/>
    <property type="project" value="TreeGrafter"/>
</dbReference>
<dbReference type="PANTHER" id="PTHR14453:SF70">
    <property type="entry name" value="PROTEIN MONO-ADP-RIBOSYLTRANSFERASE PARP9"/>
    <property type="match status" value="1"/>
</dbReference>
<dbReference type="Gene3D" id="3.40.220.10">
    <property type="entry name" value="Leucine Aminopeptidase, subunit E, domain 1"/>
    <property type="match status" value="2"/>
</dbReference>
<dbReference type="GO" id="GO:0005634">
    <property type="term" value="C:nucleus"/>
    <property type="evidence" value="ECO:0007669"/>
    <property type="project" value="UniProtKB-SubCell"/>
</dbReference>
<feature type="domain" description="Macro" evidence="6">
    <location>
        <begin position="50"/>
        <end position="234"/>
    </location>
</feature>
<keyword evidence="4" id="KW-0520">NAD</keyword>
<dbReference type="InterPro" id="IPR002589">
    <property type="entry name" value="Macro_dom"/>
</dbReference>
<dbReference type="Proteomes" id="UP000472265">
    <property type="component" value="Chromosome 10"/>
</dbReference>
<dbReference type="InterPro" id="IPR052056">
    <property type="entry name" value="Mono-ARTD/PARP"/>
</dbReference>
<proteinExistence type="predicted"/>
<dbReference type="SUPFAM" id="SSF52949">
    <property type="entry name" value="Macro domain-like"/>
    <property type="match status" value="2"/>
</dbReference>
<reference evidence="7" key="2">
    <citation type="submission" date="2025-08" db="UniProtKB">
        <authorList>
            <consortium name="Ensembl"/>
        </authorList>
    </citation>
    <scope>IDENTIFICATION</scope>
</reference>
<keyword evidence="5" id="KW-0539">Nucleus</keyword>
<evidence type="ECO:0000259" key="6">
    <source>
        <dbReference type="PROSITE" id="PS51154"/>
    </source>
</evidence>
<dbReference type="PROSITE" id="PS51154">
    <property type="entry name" value="MACRO"/>
    <property type="match status" value="1"/>
</dbReference>
<dbReference type="InParanoid" id="A0A671UTB3"/>
<accession>A0A671UTB3</accession>
<dbReference type="PANTHER" id="PTHR14453">
    <property type="entry name" value="PARP/ZINC FINGER CCCH TYPE DOMAIN CONTAINING PROTEIN"/>
    <property type="match status" value="1"/>
</dbReference>
<dbReference type="GO" id="GO:0070212">
    <property type="term" value="P:protein poly-ADP-ribosylation"/>
    <property type="evidence" value="ECO:0007669"/>
    <property type="project" value="TreeGrafter"/>
</dbReference>
<organism evidence="7 8">
    <name type="scientific">Sparus aurata</name>
    <name type="common">Gilthead sea bream</name>
    <dbReference type="NCBI Taxonomy" id="8175"/>
    <lineage>
        <taxon>Eukaryota</taxon>
        <taxon>Metazoa</taxon>
        <taxon>Chordata</taxon>
        <taxon>Craniata</taxon>
        <taxon>Vertebrata</taxon>
        <taxon>Euteleostomi</taxon>
        <taxon>Actinopterygii</taxon>
        <taxon>Neopterygii</taxon>
        <taxon>Teleostei</taxon>
        <taxon>Neoteleostei</taxon>
        <taxon>Acanthomorphata</taxon>
        <taxon>Eupercaria</taxon>
        <taxon>Spariformes</taxon>
        <taxon>Sparidae</taxon>
        <taxon>Sparus</taxon>
    </lineage>
</organism>
<dbReference type="GO" id="GO:1990404">
    <property type="term" value="F:NAD+-protein mono-ADP-ribosyltransferase activity"/>
    <property type="evidence" value="ECO:0007669"/>
    <property type="project" value="TreeGrafter"/>
</dbReference>
<evidence type="ECO:0000313" key="7">
    <source>
        <dbReference type="Ensembl" id="ENSSAUP00010015805.1"/>
    </source>
</evidence>
<evidence type="ECO:0000256" key="3">
    <source>
        <dbReference type="ARBA" id="ARBA00022679"/>
    </source>
</evidence>
<sequence length="384" mass="41084">MKWKQHCSVRSRKSRLLFLTALPCHLRPTGKDEPLNVAQNLASLSLSEANTVASYSLCDGLQVLVCQGDITKLDADALVNAANEDLDHGGGVAAALSKAGGPQVQKESRALVKQTGKIHTGEVVVTTGGSLNCKVLLHAVGPVGGKSGGRERALLEETVRSALDLAEMFELESIAMPCISSGVFGVPVNVCSEAIVTAIKKFGSEGGRSLRRIILIDNKREVVRAMQEACDRPLQGMKGKGTPSDSGFQIDTSAQDNTTRGATAGAPGDGVHLEIIQGTIETQQVRNLHYWLTSCYDLQANKDTFHKGDKLERGFGSVALPVLGAGIALRFPVSVVAKVLLEEVHKFEQNRNSRTPMLIDIVIHPNDEDSCEVITNTLCTDQPV</sequence>
<evidence type="ECO:0000256" key="1">
    <source>
        <dbReference type="ARBA" id="ARBA00004123"/>
    </source>
</evidence>
<keyword evidence="2" id="KW-0328">Glycosyltransferase</keyword>
<dbReference type="GO" id="GO:0005737">
    <property type="term" value="C:cytoplasm"/>
    <property type="evidence" value="ECO:0007669"/>
    <property type="project" value="TreeGrafter"/>
</dbReference>
<evidence type="ECO:0000313" key="8">
    <source>
        <dbReference type="Proteomes" id="UP000472265"/>
    </source>
</evidence>
<dbReference type="GO" id="GO:0044389">
    <property type="term" value="F:ubiquitin-like protein ligase binding"/>
    <property type="evidence" value="ECO:0007669"/>
    <property type="project" value="TreeGrafter"/>
</dbReference>
<dbReference type="GeneTree" id="ENSGT00940000158837"/>
<evidence type="ECO:0000256" key="5">
    <source>
        <dbReference type="ARBA" id="ARBA00023242"/>
    </source>
</evidence>
<reference evidence="7" key="1">
    <citation type="submission" date="2021-04" db="EMBL/GenBank/DDBJ databases">
        <authorList>
            <consortium name="Wellcome Sanger Institute Data Sharing"/>
        </authorList>
    </citation>
    <scope>NUCLEOTIDE SEQUENCE [LARGE SCALE GENOMIC DNA]</scope>
</reference>
<dbReference type="GO" id="GO:0060335">
    <property type="term" value="P:positive regulation of type II interferon-mediated signaling pathway"/>
    <property type="evidence" value="ECO:0007669"/>
    <property type="project" value="TreeGrafter"/>
</dbReference>
<dbReference type="CDD" id="cd02907">
    <property type="entry name" value="Macro_Af1521_BAL-like"/>
    <property type="match status" value="1"/>
</dbReference>
<name>A0A671UTB3_SPAAU</name>
<dbReference type="GO" id="GO:0010629">
    <property type="term" value="P:negative regulation of gene expression"/>
    <property type="evidence" value="ECO:0007669"/>
    <property type="project" value="TreeGrafter"/>
</dbReference>
<keyword evidence="3" id="KW-0808">Transferase</keyword>
<comment type="subcellular location">
    <subcellularLocation>
        <location evidence="1">Nucleus</location>
    </subcellularLocation>
</comment>
<evidence type="ECO:0000256" key="2">
    <source>
        <dbReference type="ARBA" id="ARBA00022676"/>
    </source>
</evidence>
<dbReference type="Pfam" id="PF01661">
    <property type="entry name" value="Macro"/>
    <property type="match status" value="1"/>
</dbReference>
<reference evidence="7" key="3">
    <citation type="submission" date="2025-09" db="UniProtKB">
        <authorList>
            <consortium name="Ensembl"/>
        </authorList>
    </citation>
    <scope>IDENTIFICATION</scope>
</reference>
<dbReference type="GO" id="GO:0003714">
    <property type="term" value="F:transcription corepressor activity"/>
    <property type="evidence" value="ECO:0007669"/>
    <property type="project" value="TreeGrafter"/>
</dbReference>